<dbReference type="GO" id="GO:0016020">
    <property type="term" value="C:membrane"/>
    <property type="evidence" value="ECO:0007669"/>
    <property type="project" value="UniProtKB-SubCell"/>
</dbReference>
<keyword evidence="7 8" id="KW-0472">Membrane</keyword>
<name>A0A9N8V760_9GLOM</name>
<reference evidence="11" key="1">
    <citation type="submission" date="2021-06" db="EMBL/GenBank/DDBJ databases">
        <authorList>
            <person name="Kallberg Y."/>
            <person name="Tangrot J."/>
            <person name="Rosling A."/>
        </authorList>
    </citation>
    <scope>NUCLEOTIDE SEQUENCE</scope>
    <source>
        <strain evidence="11">CL551</strain>
    </source>
</reference>
<keyword evidence="3 8" id="KW-0812">Transmembrane</keyword>
<dbReference type="Pfam" id="PF00005">
    <property type="entry name" value="ABC_tran"/>
    <property type="match status" value="1"/>
</dbReference>
<dbReference type="InterPro" id="IPR017871">
    <property type="entry name" value="ABC_transporter-like_CS"/>
</dbReference>
<dbReference type="PROSITE" id="PS50893">
    <property type="entry name" value="ABC_TRANSPORTER_2"/>
    <property type="match status" value="1"/>
</dbReference>
<feature type="transmembrane region" description="Helical" evidence="8">
    <location>
        <begin position="782"/>
        <end position="800"/>
    </location>
</feature>
<evidence type="ECO:0000256" key="7">
    <source>
        <dbReference type="ARBA" id="ARBA00023136"/>
    </source>
</evidence>
<dbReference type="InterPro" id="IPR003593">
    <property type="entry name" value="AAA+_ATPase"/>
</dbReference>
<dbReference type="EMBL" id="CAJVPV010000058">
    <property type="protein sequence ID" value="CAG8440511.1"/>
    <property type="molecule type" value="Genomic_DNA"/>
</dbReference>
<evidence type="ECO:0000256" key="3">
    <source>
        <dbReference type="ARBA" id="ARBA00022692"/>
    </source>
</evidence>
<keyword evidence="6 8" id="KW-1133">Transmembrane helix</keyword>
<sequence>MSKLSLASMICYLLGILLLSKTALAQTTLPESSLDEPTTISTASDEPTAASTTSFFNSFNSIPTVLPSVVTTNGTQSMPSESSNDLILDPREYSKLIKLKNVPGTENSTHQCLYVSTPRPGENRFNVSWDCEAGYYCLGPNAKYPCTAGFLCPNNSSVSKSIFIQIAQPVYCCEGYYCSRDTTQLTPCPSGYFCTLGTVDPISCHYLALCPLGSSSANKYFVVLFVLVLASIILILLHIKRKSDELKRMKYQRILHEKRPLSERTLGSVPKYFDIEFENLSLVTPMGIEILKGVSGKFLHGRTCAIMGPSGAGKTTFVSLLTGKVKRTSGKVKVNGVTESLEKYQKLIGFVPQEDIMLRELTVREILVHSALMRLPSNMERAEKKRKVIEIIKFLGLDHVMDSVIGDEEERGISGGQRKRVNIGMELVAEPSILFLDEPTSGLDSVTSFEVCTMLKSIAHQQGLTIAAIIHSPSPQAFDTFDDFMLLGKGGMIIYFGERDKAMDYFTDLGYESPPFLSPSDFMMEIASGKVHPRGKPNVTLIDLHEIWKGGKKEATGFFGETRVHESNLELGLGLLPEAESRKLAGGFISSVYHIYVESREYVIDVISEFWEFLKSCAFWKSNHIRETPNVFITFVLLFKRSCLQLYRNRGGFMYDQSVHLVAGLFISFAISNQDYIGKVPQDLCSITPFIVLPSCLSPADGLQNISVFMALGATFCGINAGTATFGYERVVYWRDTAAGMRTVPYFLAKVVADIPRILLASLMYSLAFILFYAYRAPFYEVYLIVLLCYMATWAMGYFLSSVVPKEKLGLAATGLALACGLVLNGATPRLELVMSDNTYKFLRWLWFVSAQRWIVEAFYLRELSPRAYVFGFVKLFKPS</sequence>
<dbReference type="PROSITE" id="PS00211">
    <property type="entry name" value="ABC_TRANSPORTER_1"/>
    <property type="match status" value="1"/>
</dbReference>
<feature type="chain" id="PRO_5040489356" evidence="9">
    <location>
        <begin position="26"/>
        <end position="880"/>
    </location>
</feature>
<dbReference type="InterPro" id="IPR013525">
    <property type="entry name" value="ABC2_TM"/>
</dbReference>
<keyword evidence="5" id="KW-0067">ATP-binding</keyword>
<feature type="transmembrane region" description="Helical" evidence="8">
    <location>
        <begin position="809"/>
        <end position="827"/>
    </location>
</feature>
<evidence type="ECO:0000313" key="12">
    <source>
        <dbReference type="Proteomes" id="UP000789342"/>
    </source>
</evidence>
<dbReference type="OrthoDB" id="66620at2759"/>
<evidence type="ECO:0000256" key="2">
    <source>
        <dbReference type="ARBA" id="ARBA00022448"/>
    </source>
</evidence>
<dbReference type="AlphaFoldDB" id="A0A9N8V760"/>
<organism evidence="11 12">
    <name type="scientific">Acaulospora morrowiae</name>
    <dbReference type="NCBI Taxonomy" id="94023"/>
    <lineage>
        <taxon>Eukaryota</taxon>
        <taxon>Fungi</taxon>
        <taxon>Fungi incertae sedis</taxon>
        <taxon>Mucoromycota</taxon>
        <taxon>Glomeromycotina</taxon>
        <taxon>Glomeromycetes</taxon>
        <taxon>Diversisporales</taxon>
        <taxon>Acaulosporaceae</taxon>
        <taxon>Acaulospora</taxon>
    </lineage>
</organism>
<dbReference type="FunFam" id="3.40.50.300:FF:000367">
    <property type="entry name" value="ABC transporter G family member 24"/>
    <property type="match status" value="1"/>
</dbReference>
<comment type="caution">
    <text evidence="11">The sequence shown here is derived from an EMBL/GenBank/DDBJ whole genome shotgun (WGS) entry which is preliminary data.</text>
</comment>
<dbReference type="Proteomes" id="UP000789342">
    <property type="component" value="Unassembled WGS sequence"/>
</dbReference>
<gene>
    <name evidence="11" type="ORF">AMORRO_LOCUS243</name>
</gene>
<protein>
    <submittedName>
        <fullName evidence="11">6656_t:CDS:1</fullName>
    </submittedName>
</protein>
<feature type="domain" description="ABC transporter" evidence="10">
    <location>
        <begin position="275"/>
        <end position="515"/>
    </location>
</feature>
<dbReference type="GO" id="GO:0140359">
    <property type="term" value="F:ABC-type transporter activity"/>
    <property type="evidence" value="ECO:0007669"/>
    <property type="project" value="InterPro"/>
</dbReference>
<dbReference type="GO" id="GO:0016887">
    <property type="term" value="F:ATP hydrolysis activity"/>
    <property type="evidence" value="ECO:0007669"/>
    <property type="project" value="InterPro"/>
</dbReference>
<feature type="signal peptide" evidence="9">
    <location>
        <begin position="1"/>
        <end position="25"/>
    </location>
</feature>
<dbReference type="InterPro" id="IPR050352">
    <property type="entry name" value="ABCG_transporters"/>
</dbReference>
<dbReference type="Pfam" id="PF01061">
    <property type="entry name" value="ABC2_membrane"/>
    <property type="match status" value="1"/>
</dbReference>
<keyword evidence="4" id="KW-0547">Nucleotide-binding</keyword>
<dbReference type="GO" id="GO:0005524">
    <property type="term" value="F:ATP binding"/>
    <property type="evidence" value="ECO:0007669"/>
    <property type="project" value="UniProtKB-KW"/>
</dbReference>
<dbReference type="Gene3D" id="3.40.50.300">
    <property type="entry name" value="P-loop containing nucleotide triphosphate hydrolases"/>
    <property type="match status" value="1"/>
</dbReference>
<comment type="subcellular location">
    <subcellularLocation>
        <location evidence="1">Membrane</location>
        <topology evidence="1">Multi-pass membrane protein</topology>
    </subcellularLocation>
</comment>
<evidence type="ECO:0000259" key="10">
    <source>
        <dbReference type="PROSITE" id="PS50893"/>
    </source>
</evidence>
<dbReference type="InterPro" id="IPR027417">
    <property type="entry name" value="P-loop_NTPase"/>
</dbReference>
<evidence type="ECO:0000256" key="8">
    <source>
        <dbReference type="SAM" id="Phobius"/>
    </source>
</evidence>
<dbReference type="SUPFAM" id="SSF52540">
    <property type="entry name" value="P-loop containing nucleoside triphosphate hydrolases"/>
    <property type="match status" value="1"/>
</dbReference>
<evidence type="ECO:0000256" key="5">
    <source>
        <dbReference type="ARBA" id="ARBA00022840"/>
    </source>
</evidence>
<accession>A0A9N8V760</accession>
<dbReference type="PANTHER" id="PTHR48041">
    <property type="entry name" value="ABC TRANSPORTER G FAMILY MEMBER 28"/>
    <property type="match status" value="1"/>
</dbReference>
<feature type="transmembrane region" description="Helical" evidence="8">
    <location>
        <begin position="220"/>
        <end position="239"/>
    </location>
</feature>
<keyword evidence="2" id="KW-0813">Transport</keyword>
<proteinExistence type="predicted"/>
<evidence type="ECO:0000256" key="4">
    <source>
        <dbReference type="ARBA" id="ARBA00022741"/>
    </source>
</evidence>
<dbReference type="SMART" id="SM00382">
    <property type="entry name" value="AAA"/>
    <property type="match status" value="1"/>
</dbReference>
<evidence type="ECO:0000256" key="9">
    <source>
        <dbReference type="SAM" id="SignalP"/>
    </source>
</evidence>
<dbReference type="InterPro" id="IPR003439">
    <property type="entry name" value="ABC_transporter-like_ATP-bd"/>
</dbReference>
<dbReference type="PANTHER" id="PTHR48041:SF91">
    <property type="entry name" value="ABC TRANSPORTER G FAMILY MEMBER 28"/>
    <property type="match status" value="1"/>
</dbReference>
<evidence type="ECO:0000313" key="11">
    <source>
        <dbReference type="EMBL" id="CAG8440511.1"/>
    </source>
</evidence>
<evidence type="ECO:0000256" key="6">
    <source>
        <dbReference type="ARBA" id="ARBA00022989"/>
    </source>
</evidence>
<keyword evidence="9" id="KW-0732">Signal</keyword>
<feature type="transmembrane region" description="Helical" evidence="8">
    <location>
        <begin position="758"/>
        <end position="776"/>
    </location>
</feature>
<evidence type="ECO:0000256" key="1">
    <source>
        <dbReference type="ARBA" id="ARBA00004141"/>
    </source>
</evidence>
<keyword evidence="12" id="KW-1185">Reference proteome</keyword>